<dbReference type="InterPro" id="IPR008551">
    <property type="entry name" value="TANGO2"/>
</dbReference>
<dbReference type="Proteomes" id="UP001516023">
    <property type="component" value="Unassembled WGS sequence"/>
</dbReference>
<organism evidence="2 3">
    <name type="scientific">Cyclotella cryptica</name>
    <dbReference type="NCBI Taxonomy" id="29204"/>
    <lineage>
        <taxon>Eukaryota</taxon>
        <taxon>Sar</taxon>
        <taxon>Stramenopiles</taxon>
        <taxon>Ochrophyta</taxon>
        <taxon>Bacillariophyta</taxon>
        <taxon>Coscinodiscophyceae</taxon>
        <taxon>Thalassiosirophycidae</taxon>
        <taxon>Stephanodiscales</taxon>
        <taxon>Stephanodiscaceae</taxon>
        <taxon>Cyclotella</taxon>
    </lineage>
</organism>
<gene>
    <name evidence="2" type="ORF">HJC23_005271</name>
</gene>
<reference evidence="2 3" key="1">
    <citation type="journal article" date="2020" name="G3 (Bethesda)">
        <title>Improved Reference Genome for Cyclotella cryptica CCMP332, a Model for Cell Wall Morphogenesis, Salinity Adaptation, and Lipid Production in Diatoms (Bacillariophyta).</title>
        <authorList>
            <person name="Roberts W.R."/>
            <person name="Downey K.M."/>
            <person name="Ruck E.C."/>
            <person name="Traller J.C."/>
            <person name="Alverson A.J."/>
        </authorList>
    </citation>
    <scope>NUCLEOTIDE SEQUENCE [LARGE SCALE GENOMIC DNA]</scope>
    <source>
        <strain evidence="2 3">CCMP332</strain>
    </source>
</reference>
<evidence type="ECO:0000313" key="3">
    <source>
        <dbReference type="Proteomes" id="UP001516023"/>
    </source>
</evidence>
<name>A0ABD3NKC8_9STRA</name>
<keyword evidence="3" id="KW-1185">Reference proteome</keyword>
<dbReference type="Pfam" id="PF05742">
    <property type="entry name" value="TANGO2"/>
    <property type="match status" value="2"/>
</dbReference>
<dbReference type="PANTHER" id="PTHR17985:SF8">
    <property type="entry name" value="TRANSPORT AND GOLGI ORGANIZATION PROTEIN 2 HOMOLOG"/>
    <property type="match status" value="1"/>
</dbReference>
<dbReference type="AlphaFoldDB" id="A0ABD3NKC8"/>
<feature type="compositionally biased region" description="Basic and acidic residues" evidence="1">
    <location>
        <begin position="41"/>
        <end position="57"/>
    </location>
</feature>
<accession>A0ABD3NKC8</accession>
<feature type="compositionally biased region" description="Basic residues" evidence="1">
    <location>
        <begin position="70"/>
        <end position="79"/>
    </location>
</feature>
<sequence length="363" mass="40997">MCIIFLAIDIHPKYSLVLASNRDEFLDRPTKAMSLWTNDGNDGHFTNESREGRHCSEVNDNDNDTSSSLKAHKKRHSKRTSLAGKDLVGGGTWLGIDVTDRDLIVEKNAVPDDHPTYGSHDLVDNDDNSLRWIALTNFIDANTEEIHGKASRGSLLSEYLGMNTTNPSRGGKDESSAKSFAVELTQRGEEYNGFSMLVGDKTGVYYCTNRGIYPSPSSADQTPMHESSHSGPLPRGIYGLSNGILDSHWPKVMRGKEMLTDLCNKDASTPVKDFHESLMEILRDEWRPPDKHLPDSHRSFIFVPQFEFMGREYGTRCSTTILVERSNGKVSVLERTWTTENDRWFEFGARRMGKRKDDSRETR</sequence>
<protein>
    <recommendedName>
        <fullName evidence="4">DUF833-domain-containing protein</fullName>
    </recommendedName>
</protein>
<proteinExistence type="predicted"/>
<evidence type="ECO:0000256" key="1">
    <source>
        <dbReference type="SAM" id="MobiDB-lite"/>
    </source>
</evidence>
<evidence type="ECO:0000313" key="2">
    <source>
        <dbReference type="EMBL" id="KAL3776247.1"/>
    </source>
</evidence>
<dbReference type="EMBL" id="JABMIG020000502">
    <property type="protein sequence ID" value="KAL3776247.1"/>
    <property type="molecule type" value="Genomic_DNA"/>
</dbReference>
<comment type="caution">
    <text evidence="2">The sequence shown here is derived from an EMBL/GenBank/DDBJ whole genome shotgun (WGS) entry which is preliminary data.</text>
</comment>
<dbReference type="PANTHER" id="PTHR17985">
    <property type="entry name" value="SER/THR-RICH PROTEIN T10 IN DGCR REGION"/>
    <property type="match status" value="1"/>
</dbReference>
<evidence type="ECO:0008006" key="4">
    <source>
        <dbReference type="Google" id="ProtNLM"/>
    </source>
</evidence>
<feature type="region of interest" description="Disordered" evidence="1">
    <location>
        <begin position="38"/>
        <end position="81"/>
    </location>
</feature>